<evidence type="ECO:0000313" key="2">
    <source>
        <dbReference type="Proteomes" id="UP001602119"/>
    </source>
</evidence>
<evidence type="ECO:0000313" key="1">
    <source>
        <dbReference type="EMBL" id="MFF4777533.1"/>
    </source>
</evidence>
<dbReference type="RefSeq" id="WP_387345993.1">
    <property type="nucleotide sequence ID" value="NZ_JBIAXI010000024.1"/>
</dbReference>
<dbReference type="EMBL" id="JBIAXI010000024">
    <property type="protein sequence ID" value="MFF4777533.1"/>
    <property type="molecule type" value="Genomic_DNA"/>
</dbReference>
<proteinExistence type="predicted"/>
<accession>A0ABW6VH16</accession>
<gene>
    <name evidence="1" type="ORF">ACFY05_32220</name>
</gene>
<name>A0ABW6VH16_MICFU</name>
<protein>
    <submittedName>
        <fullName evidence="1">Uncharacterized protein</fullName>
    </submittedName>
</protein>
<keyword evidence="2" id="KW-1185">Reference proteome</keyword>
<sequence length="101" mass="10966">MTTTQNPTPYEMLTTSAALVQAIAATERAIATGQPRTPASDKRVEDAGRELLDKLAKETDPGARMELCEELHDVLEPIVGEWAATVLLTISCMYEDMAADD</sequence>
<reference evidence="1 2" key="1">
    <citation type="submission" date="2024-10" db="EMBL/GenBank/DDBJ databases">
        <title>The Natural Products Discovery Center: Release of the First 8490 Sequenced Strains for Exploring Actinobacteria Biosynthetic Diversity.</title>
        <authorList>
            <person name="Kalkreuter E."/>
            <person name="Kautsar S.A."/>
            <person name="Yang D."/>
            <person name="Bader C.D."/>
            <person name="Teijaro C.N."/>
            <person name="Fluegel L."/>
            <person name="Davis C.M."/>
            <person name="Simpson J.R."/>
            <person name="Lauterbach L."/>
            <person name="Steele A.D."/>
            <person name="Gui C."/>
            <person name="Meng S."/>
            <person name="Li G."/>
            <person name="Viehrig K."/>
            <person name="Ye F."/>
            <person name="Su P."/>
            <person name="Kiefer A.F."/>
            <person name="Nichols A."/>
            <person name="Cepeda A.J."/>
            <person name="Yan W."/>
            <person name="Fan B."/>
            <person name="Jiang Y."/>
            <person name="Adhikari A."/>
            <person name="Zheng C.-J."/>
            <person name="Schuster L."/>
            <person name="Cowan T.M."/>
            <person name="Smanski M.J."/>
            <person name="Chevrette M.G."/>
            <person name="De Carvalho L.P.S."/>
            <person name="Shen B."/>
        </authorList>
    </citation>
    <scope>NUCLEOTIDE SEQUENCE [LARGE SCALE GENOMIC DNA]</scope>
    <source>
        <strain evidence="1 2">NPDC001281</strain>
    </source>
</reference>
<organism evidence="1 2">
    <name type="scientific">Microtetraspora fusca</name>
    <dbReference type="NCBI Taxonomy" id="1997"/>
    <lineage>
        <taxon>Bacteria</taxon>
        <taxon>Bacillati</taxon>
        <taxon>Actinomycetota</taxon>
        <taxon>Actinomycetes</taxon>
        <taxon>Streptosporangiales</taxon>
        <taxon>Streptosporangiaceae</taxon>
        <taxon>Microtetraspora</taxon>
    </lineage>
</organism>
<comment type="caution">
    <text evidence="1">The sequence shown here is derived from an EMBL/GenBank/DDBJ whole genome shotgun (WGS) entry which is preliminary data.</text>
</comment>
<dbReference type="Proteomes" id="UP001602119">
    <property type="component" value="Unassembled WGS sequence"/>
</dbReference>